<feature type="transmembrane region" description="Helical" evidence="1">
    <location>
        <begin position="29"/>
        <end position="54"/>
    </location>
</feature>
<gene>
    <name evidence="2" type="ORF">METZ01_LOCUS481350</name>
</gene>
<keyword evidence="1" id="KW-0812">Transmembrane</keyword>
<name>A0A383C7X1_9ZZZZ</name>
<reference evidence="2" key="1">
    <citation type="submission" date="2018-05" db="EMBL/GenBank/DDBJ databases">
        <authorList>
            <person name="Lanie J.A."/>
            <person name="Ng W.-L."/>
            <person name="Kazmierczak K.M."/>
            <person name="Andrzejewski T.M."/>
            <person name="Davidsen T.M."/>
            <person name="Wayne K.J."/>
            <person name="Tettelin H."/>
            <person name="Glass J.I."/>
            <person name="Rusch D."/>
            <person name="Podicherti R."/>
            <person name="Tsui H.-C.T."/>
            <person name="Winkler M.E."/>
        </authorList>
    </citation>
    <scope>NUCLEOTIDE SEQUENCE</scope>
</reference>
<organism evidence="2">
    <name type="scientific">marine metagenome</name>
    <dbReference type="NCBI Taxonomy" id="408172"/>
    <lineage>
        <taxon>unclassified sequences</taxon>
        <taxon>metagenomes</taxon>
        <taxon>ecological metagenomes</taxon>
    </lineage>
</organism>
<evidence type="ECO:0000256" key="1">
    <source>
        <dbReference type="SAM" id="Phobius"/>
    </source>
</evidence>
<dbReference type="AlphaFoldDB" id="A0A383C7X1"/>
<protein>
    <submittedName>
        <fullName evidence="2">Uncharacterized protein</fullName>
    </submittedName>
</protein>
<keyword evidence="1" id="KW-0472">Membrane</keyword>
<accession>A0A383C7X1</accession>
<proteinExistence type="predicted"/>
<sequence length="62" mass="6929">MITAQLTDLIEAIGMLKEAKSAGLSMWEAIIIILFILKDLLIVGGILGTIVWLWKNRHVPKK</sequence>
<dbReference type="EMBL" id="UINC01206733">
    <property type="protein sequence ID" value="SVE28496.1"/>
    <property type="molecule type" value="Genomic_DNA"/>
</dbReference>
<evidence type="ECO:0000313" key="2">
    <source>
        <dbReference type="EMBL" id="SVE28496.1"/>
    </source>
</evidence>
<keyword evidence="1" id="KW-1133">Transmembrane helix</keyword>